<protein>
    <recommendedName>
        <fullName evidence="4">4Fe-4S ferredoxin-type domain-containing protein</fullName>
    </recommendedName>
</protein>
<dbReference type="SUPFAM" id="SSF51430">
    <property type="entry name" value="NAD(P)-linked oxidoreductase"/>
    <property type="match status" value="1"/>
</dbReference>
<dbReference type="AlphaFoldDB" id="A0A1G9SDJ8"/>
<keyword evidence="1" id="KW-0479">Metal-binding</keyword>
<dbReference type="Gene3D" id="3.20.20.100">
    <property type="entry name" value="NADP-dependent oxidoreductase domain"/>
    <property type="match status" value="1"/>
</dbReference>
<dbReference type="InterPro" id="IPR017896">
    <property type="entry name" value="4Fe4S_Fe-S-bd"/>
</dbReference>
<dbReference type="STRING" id="321763.SAMN04488692_1286"/>
<dbReference type="InterPro" id="IPR017900">
    <property type="entry name" value="4Fe4S_Fe_S_CS"/>
</dbReference>
<dbReference type="CDD" id="cd19096">
    <property type="entry name" value="AKR_Fe-S_oxidoreductase"/>
    <property type="match status" value="1"/>
</dbReference>
<keyword evidence="6" id="KW-1185">Reference proteome</keyword>
<evidence type="ECO:0000313" key="6">
    <source>
        <dbReference type="Proteomes" id="UP000199476"/>
    </source>
</evidence>
<accession>A0A1G9SDJ8</accession>
<evidence type="ECO:0000256" key="1">
    <source>
        <dbReference type="ARBA" id="ARBA00022723"/>
    </source>
</evidence>
<sequence length="377" mass="43777">MNYRRMKNSEKKVSSLGFGCMRLPAADDRPDRIKTEKAAEMLDYALENGVNYLDTAWFYHRGESENFLGSYLQSRDARNDIYLATKLPTPLVKSKDDLDYFLQQQLKKLQTNYIDFYLLHSLREKSWKKLYDIGITDWLLQKKEEGLINHPGFSFHDDFPAFKKIIDSFPAWDFCQIQYNYLDRKYQAGEKGLDYAWRQDLDVVIMEPLRGGLLARKPPRAVEKIWEKSSRDISPAARALEWLWQDERIAVVLSGMNNIEEVKENVATAARTGPGSLPQNETELINKAAAEFKKISPVDCTGCSYCTPCPEGVRIPKILDLYNNAHIYDGFQNMKEEYYDIDEDRRADACIKCQRCEGECPQDLPVSELMKRVENYF</sequence>
<dbReference type="PROSITE" id="PS51379">
    <property type="entry name" value="4FE4S_FER_2"/>
    <property type="match status" value="1"/>
</dbReference>
<keyword evidence="3" id="KW-0411">Iron-sulfur</keyword>
<dbReference type="InterPro" id="IPR023210">
    <property type="entry name" value="NADP_OxRdtase_dom"/>
</dbReference>
<dbReference type="PANTHER" id="PTHR43312:SF2">
    <property type="entry name" value="OXIDOREDUCTASE"/>
    <property type="match status" value="1"/>
</dbReference>
<dbReference type="InterPro" id="IPR036812">
    <property type="entry name" value="NAD(P)_OxRdtase_dom_sf"/>
</dbReference>
<dbReference type="GO" id="GO:0046872">
    <property type="term" value="F:metal ion binding"/>
    <property type="evidence" value="ECO:0007669"/>
    <property type="project" value="UniProtKB-KW"/>
</dbReference>
<dbReference type="RefSeq" id="WP_089761845.1">
    <property type="nucleotide sequence ID" value="NZ_FNGO01000028.1"/>
</dbReference>
<keyword evidence="2" id="KW-0408">Iron</keyword>
<dbReference type="EMBL" id="FNGO01000028">
    <property type="protein sequence ID" value="SDM33548.1"/>
    <property type="molecule type" value="Genomic_DNA"/>
</dbReference>
<dbReference type="Proteomes" id="UP000199476">
    <property type="component" value="Unassembled WGS sequence"/>
</dbReference>
<dbReference type="Pfam" id="PF13187">
    <property type="entry name" value="Fer4_9"/>
    <property type="match status" value="1"/>
</dbReference>
<evidence type="ECO:0000259" key="4">
    <source>
        <dbReference type="PROSITE" id="PS51379"/>
    </source>
</evidence>
<evidence type="ECO:0000313" key="5">
    <source>
        <dbReference type="EMBL" id="SDM33548.1"/>
    </source>
</evidence>
<gene>
    <name evidence="5" type="ORF">SAMN04488692_1286</name>
</gene>
<dbReference type="Pfam" id="PF00248">
    <property type="entry name" value="Aldo_ket_red"/>
    <property type="match status" value="1"/>
</dbReference>
<evidence type="ECO:0000256" key="3">
    <source>
        <dbReference type="ARBA" id="ARBA00023014"/>
    </source>
</evidence>
<proteinExistence type="predicted"/>
<dbReference type="InterPro" id="IPR053135">
    <property type="entry name" value="AKR2_Oxidoreductase"/>
</dbReference>
<evidence type="ECO:0000256" key="2">
    <source>
        <dbReference type="ARBA" id="ARBA00023004"/>
    </source>
</evidence>
<dbReference type="GO" id="GO:0051536">
    <property type="term" value="F:iron-sulfur cluster binding"/>
    <property type="evidence" value="ECO:0007669"/>
    <property type="project" value="UniProtKB-KW"/>
</dbReference>
<feature type="domain" description="4Fe-4S ferredoxin-type" evidence="4">
    <location>
        <begin position="337"/>
        <end position="370"/>
    </location>
</feature>
<organism evidence="5 6">
    <name type="scientific">Halarsenatibacter silvermanii</name>
    <dbReference type="NCBI Taxonomy" id="321763"/>
    <lineage>
        <taxon>Bacteria</taxon>
        <taxon>Bacillati</taxon>
        <taxon>Bacillota</taxon>
        <taxon>Clostridia</taxon>
        <taxon>Halanaerobiales</taxon>
        <taxon>Halarsenatibacteraceae</taxon>
        <taxon>Halarsenatibacter</taxon>
    </lineage>
</organism>
<dbReference type="OrthoDB" id="9773828at2"/>
<dbReference type="PANTHER" id="PTHR43312">
    <property type="entry name" value="D-THREO-ALDOSE 1-DEHYDROGENASE"/>
    <property type="match status" value="1"/>
</dbReference>
<reference evidence="5 6" key="1">
    <citation type="submission" date="2016-10" db="EMBL/GenBank/DDBJ databases">
        <authorList>
            <person name="de Groot N.N."/>
        </authorList>
    </citation>
    <scope>NUCLEOTIDE SEQUENCE [LARGE SCALE GENOMIC DNA]</scope>
    <source>
        <strain evidence="5 6">SLAS-1</strain>
    </source>
</reference>
<name>A0A1G9SDJ8_9FIRM</name>
<dbReference type="PROSITE" id="PS00198">
    <property type="entry name" value="4FE4S_FER_1"/>
    <property type="match status" value="1"/>
</dbReference>